<reference evidence="1" key="1">
    <citation type="submission" date="2020-07" db="EMBL/GenBank/DDBJ databases">
        <title>Vallitalea pronyensis genome.</title>
        <authorList>
            <person name="Postec A."/>
        </authorList>
    </citation>
    <scope>NUCLEOTIDE SEQUENCE</scope>
    <source>
        <strain evidence="1">FatNI3</strain>
        <plasmid evidence="1">pVpro</plasmid>
    </source>
</reference>
<evidence type="ECO:0000313" key="2">
    <source>
        <dbReference type="Proteomes" id="UP000683246"/>
    </source>
</evidence>
<dbReference type="Gene3D" id="1.10.260.40">
    <property type="entry name" value="lambda repressor-like DNA-binding domains"/>
    <property type="match status" value="1"/>
</dbReference>
<keyword evidence="1" id="KW-0614">Plasmid</keyword>
<proteinExistence type="predicted"/>
<dbReference type="KEGG" id="vpy:HZI73_26065"/>
<dbReference type="RefSeq" id="WP_212698990.1">
    <property type="nucleotide sequence ID" value="NZ_CP058650.1"/>
</dbReference>
<sequence length="161" mass="18831">MDLQVKKTTSQDRYIMHLDIQNQLLSLMEKYELIDVISLKNNIRDLLKKNGLKKDYLVSLLGVRSNTAYAYTNQANPNKIPLKSILKIAIDFKIDVEDLFINNHREKLRPNIAKTTRWTSNTKKLFIQDYERLGIDALSKKYNITHRTAATNYTKFRANIL</sequence>
<keyword evidence="2" id="KW-1185">Reference proteome</keyword>
<dbReference type="AlphaFoldDB" id="A0A8J8MQV1"/>
<geneLocation type="plasmid" evidence="1 2">
    <name>pVpro</name>
</geneLocation>
<evidence type="ECO:0000313" key="1">
    <source>
        <dbReference type="EMBL" id="QUI25881.1"/>
    </source>
</evidence>
<organism evidence="1 2">
    <name type="scientific">Vallitalea pronyensis</name>
    <dbReference type="NCBI Taxonomy" id="1348613"/>
    <lineage>
        <taxon>Bacteria</taxon>
        <taxon>Bacillati</taxon>
        <taxon>Bacillota</taxon>
        <taxon>Clostridia</taxon>
        <taxon>Lachnospirales</taxon>
        <taxon>Vallitaleaceae</taxon>
        <taxon>Vallitalea</taxon>
    </lineage>
</organism>
<dbReference type="InterPro" id="IPR010982">
    <property type="entry name" value="Lambda_DNA-bd_dom_sf"/>
</dbReference>
<protein>
    <submittedName>
        <fullName evidence="1">Uncharacterized protein</fullName>
    </submittedName>
</protein>
<gene>
    <name evidence="1" type="ORF">HZI73_26065</name>
</gene>
<name>A0A8J8MQV1_9FIRM</name>
<dbReference type="Proteomes" id="UP000683246">
    <property type="component" value="Plasmid pVpro"/>
</dbReference>
<dbReference type="EMBL" id="CP058650">
    <property type="protein sequence ID" value="QUI25881.1"/>
    <property type="molecule type" value="Genomic_DNA"/>
</dbReference>
<dbReference type="GO" id="GO:0003677">
    <property type="term" value="F:DNA binding"/>
    <property type="evidence" value="ECO:0007669"/>
    <property type="project" value="InterPro"/>
</dbReference>
<accession>A0A8J8MQV1</accession>